<dbReference type="EMBL" id="CAJVCH010530759">
    <property type="protein sequence ID" value="CAG7823843.1"/>
    <property type="molecule type" value="Genomic_DNA"/>
</dbReference>
<gene>
    <name evidence="1" type="ORF">AFUS01_LOCUS34035</name>
</gene>
<feature type="non-terminal residue" evidence="1">
    <location>
        <position position="1"/>
    </location>
</feature>
<evidence type="ECO:0000313" key="2">
    <source>
        <dbReference type="Proteomes" id="UP000708208"/>
    </source>
</evidence>
<organism evidence="1 2">
    <name type="scientific">Allacma fusca</name>
    <dbReference type="NCBI Taxonomy" id="39272"/>
    <lineage>
        <taxon>Eukaryota</taxon>
        <taxon>Metazoa</taxon>
        <taxon>Ecdysozoa</taxon>
        <taxon>Arthropoda</taxon>
        <taxon>Hexapoda</taxon>
        <taxon>Collembola</taxon>
        <taxon>Symphypleona</taxon>
        <taxon>Sminthuridae</taxon>
        <taxon>Allacma</taxon>
    </lineage>
</organism>
<sequence>WDYLSKRANSK</sequence>
<protein>
    <submittedName>
        <fullName evidence="1">Uncharacterized protein</fullName>
    </submittedName>
</protein>
<keyword evidence="2" id="KW-1185">Reference proteome</keyword>
<name>A0A8J2PJC3_9HEXA</name>
<evidence type="ECO:0000313" key="1">
    <source>
        <dbReference type="EMBL" id="CAG7823843.1"/>
    </source>
</evidence>
<proteinExistence type="predicted"/>
<reference evidence="1" key="1">
    <citation type="submission" date="2021-06" db="EMBL/GenBank/DDBJ databases">
        <authorList>
            <person name="Hodson N. C."/>
            <person name="Mongue J. A."/>
            <person name="Jaron S. K."/>
        </authorList>
    </citation>
    <scope>NUCLEOTIDE SEQUENCE</scope>
</reference>
<dbReference type="Proteomes" id="UP000708208">
    <property type="component" value="Unassembled WGS sequence"/>
</dbReference>
<accession>A0A8J2PJC3</accession>
<comment type="caution">
    <text evidence="1">The sequence shown here is derived from an EMBL/GenBank/DDBJ whole genome shotgun (WGS) entry which is preliminary data.</text>
</comment>